<dbReference type="Proteomes" id="UP001500573">
    <property type="component" value="Unassembled WGS sequence"/>
</dbReference>
<dbReference type="EMBL" id="BAAAEX010000013">
    <property type="protein sequence ID" value="GAA0782125.1"/>
    <property type="molecule type" value="Genomic_DNA"/>
</dbReference>
<keyword evidence="2" id="KW-1133">Transmembrane helix</keyword>
<dbReference type="InterPro" id="IPR050739">
    <property type="entry name" value="MFP"/>
</dbReference>
<feature type="transmembrane region" description="Helical" evidence="2">
    <location>
        <begin position="21"/>
        <end position="42"/>
    </location>
</feature>
<dbReference type="Gene3D" id="1.10.287.470">
    <property type="entry name" value="Helix hairpin bin"/>
    <property type="match status" value="1"/>
</dbReference>
<dbReference type="PANTHER" id="PTHR30386">
    <property type="entry name" value="MEMBRANE FUSION SUBUNIT OF EMRAB-TOLC MULTIDRUG EFFLUX PUMP"/>
    <property type="match status" value="1"/>
</dbReference>
<evidence type="ECO:0000313" key="5">
    <source>
        <dbReference type="EMBL" id="GAA0782125.1"/>
    </source>
</evidence>
<organism evidence="5 6">
    <name type="scientific">Castellaniella ginsengisoli</name>
    <dbReference type="NCBI Taxonomy" id="546114"/>
    <lineage>
        <taxon>Bacteria</taxon>
        <taxon>Pseudomonadati</taxon>
        <taxon>Pseudomonadota</taxon>
        <taxon>Betaproteobacteria</taxon>
        <taxon>Burkholderiales</taxon>
        <taxon>Alcaligenaceae</taxon>
        <taxon>Castellaniella</taxon>
    </lineage>
</organism>
<dbReference type="InterPro" id="IPR058633">
    <property type="entry name" value="EmrA/FarA_HH"/>
</dbReference>
<evidence type="ECO:0000256" key="2">
    <source>
        <dbReference type="SAM" id="Phobius"/>
    </source>
</evidence>
<feature type="domain" description="Multidrug export protein EmrA/FarA alpha-helical hairpin" evidence="3">
    <location>
        <begin position="94"/>
        <end position="228"/>
    </location>
</feature>
<dbReference type="Gene3D" id="2.40.30.170">
    <property type="match status" value="1"/>
</dbReference>
<evidence type="ECO:0000259" key="3">
    <source>
        <dbReference type="Pfam" id="PF25885"/>
    </source>
</evidence>
<feature type="domain" description="p-hydroxybenzoic acid efflux pump subunit AaeA-like beta-barrel" evidence="4">
    <location>
        <begin position="263"/>
        <end position="357"/>
    </location>
</feature>
<sequence>MTSDHIMTATSPSTSPARARLMLWATGLFVLAALLYGAWWLLFAAHHESTDDAYVHGNLVQISAQIPGTVIAIGAEETQTVTQGDRLVTLDGSDTDIALAQAQAALAQAVRHTRTLFVQNDALAADVAVGEANVAQAKTLLSKAHNDLQRRNALRGTGGVSGEELLHAQVAVKSAEAVLAQARAGLAASRAKLATNQALTRNSTVSTHPDVLQAADQVRQAWLASERTRILAPVGGMVAQRSVQLGQRIQPGAPLMTVVPLDSLWVEANFKENQLDAMRPGQKATLISDLYGRKITYHGTVAGIAAGSGSAFALLPAQNASGNWIKVIQRVPVRIRLDPQELQAHPLRVGLSMTVEVDLSSTPEQAGQDAQGQSGEASAVALSTPVYDHDTAGIDARIRRIIQDNIDS</sequence>
<dbReference type="SUPFAM" id="SSF111369">
    <property type="entry name" value="HlyD-like secretion proteins"/>
    <property type="match status" value="2"/>
</dbReference>
<reference evidence="6" key="1">
    <citation type="journal article" date="2019" name="Int. J. Syst. Evol. Microbiol.">
        <title>The Global Catalogue of Microorganisms (GCM) 10K type strain sequencing project: providing services to taxonomists for standard genome sequencing and annotation.</title>
        <authorList>
            <consortium name="The Broad Institute Genomics Platform"/>
            <consortium name="The Broad Institute Genome Sequencing Center for Infectious Disease"/>
            <person name="Wu L."/>
            <person name="Ma J."/>
        </authorList>
    </citation>
    <scope>NUCLEOTIDE SEQUENCE [LARGE SCALE GENOMIC DNA]</scope>
    <source>
        <strain evidence="6">JCM 15515</strain>
    </source>
</reference>
<comment type="caution">
    <text evidence="5">The sequence shown here is derived from an EMBL/GenBank/DDBJ whole genome shotgun (WGS) entry which is preliminary data.</text>
</comment>
<dbReference type="Gene3D" id="2.40.50.100">
    <property type="match status" value="1"/>
</dbReference>
<evidence type="ECO:0000256" key="1">
    <source>
        <dbReference type="ARBA" id="ARBA00004196"/>
    </source>
</evidence>
<accession>A0ABP3WBS1</accession>
<dbReference type="InterPro" id="IPR058634">
    <property type="entry name" value="AaeA-lik-b-barrel"/>
</dbReference>
<evidence type="ECO:0000313" key="6">
    <source>
        <dbReference type="Proteomes" id="UP001500573"/>
    </source>
</evidence>
<protein>
    <submittedName>
        <fullName evidence="5">HlyD family efflux transporter periplasmic adaptor subunit</fullName>
    </submittedName>
</protein>
<comment type="subcellular location">
    <subcellularLocation>
        <location evidence="1">Cell envelope</location>
    </subcellularLocation>
</comment>
<proteinExistence type="predicted"/>
<dbReference type="PANTHER" id="PTHR30386:SF19">
    <property type="entry name" value="MULTIDRUG EXPORT PROTEIN EMRA-RELATED"/>
    <property type="match status" value="1"/>
</dbReference>
<keyword evidence="6" id="KW-1185">Reference proteome</keyword>
<dbReference type="Pfam" id="PF25963">
    <property type="entry name" value="Beta-barrel_AAEA"/>
    <property type="match status" value="1"/>
</dbReference>
<dbReference type="Pfam" id="PF25885">
    <property type="entry name" value="HH_EMRA"/>
    <property type="match status" value="1"/>
</dbReference>
<gene>
    <name evidence="5" type="ORF">GCM10009108_24370</name>
</gene>
<name>A0ABP3WBS1_9BURK</name>
<keyword evidence="2" id="KW-0472">Membrane</keyword>
<keyword evidence="2" id="KW-0812">Transmembrane</keyword>
<evidence type="ECO:0000259" key="4">
    <source>
        <dbReference type="Pfam" id="PF25963"/>
    </source>
</evidence>